<organism evidence="3 5">
    <name type="scientific">Coffea arabica</name>
    <name type="common">Arabian coffee</name>
    <dbReference type="NCBI Taxonomy" id="13443"/>
    <lineage>
        <taxon>Eukaryota</taxon>
        <taxon>Viridiplantae</taxon>
        <taxon>Streptophyta</taxon>
        <taxon>Embryophyta</taxon>
        <taxon>Tracheophyta</taxon>
        <taxon>Spermatophyta</taxon>
        <taxon>Magnoliopsida</taxon>
        <taxon>eudicotyledons</taxon>
        <taxon>Gunneridae</taxon>
        <taxon>Pentapetalae</taxon>
        <taxon>asterids</taxon>
        <taxon>lamiids</taxon>
        <taxon>Gentianales</taxon>
        <taxon>Rubiaceae</taxon>
        <taxon>Ixoroideae</taxon>
        <taxon>Gardenieae complex</taxon>
        <taxon>Bertiereae - Coffeeae clade</taxon>
        <taxon>Coffeeae</taxon>
        <taxon>Coffea</taxon>
    </lineage>
</organism>
<accession>A0A6P6WF28</accession>
<dbReference type="InterPro" id="IPR012337">
    <property type="entry name" value="RNaseH-like_sf"/>
</dbReference>
<dbReference type="Proteomes" id="UP001652660">
    <property type="component" value="Chromosome 2e"/>
</dbReference>
<feature type="domain" description="HAT C-terminal dimerisation" evidence="2">
    <location>
        <begin position="71"/>
        <end position="144"/>
    </location>
</feature>
<keyword evidence="3" id="KW-1185">Reference proteome</keyword>
<evidence type="ECO:0000313" key="5">
    <source>
        <dbReference type="RefSeq" id="XP_027114053.2"/>
    </source>
</evidence>
<dbReference type="RefSeq" id="XP_027114053.2">
    <property type="nucleotide sequence ID" value="XM_027258252.2"/>
</dbReference>
<name>A0A6P6WF28_COFAR</name>
<dbReference type="GeneID" id="113732474"/>
<feature type="region of interest" description="Disordered" evidence="1">
    <location>
        <begin position="1"/>
        <end position="32"/>
    </location>
</feature>
<dbReference type="PANTHER" id="PTHR23272:SF183">
    <property type="entry name" value="ZINC FINGER BED DOMAIN-CONTAINING PROTEIN RICESLEEPER 1-LIKE"/>
    <property type="match status" value="1"/>
</dbReference>
<dbReference type="SUPFAM" id="SSF53098">
    <property type="entry name" value="Ribonuclease H-like"/>
    <property type="match status" value="1"/>
</dbReference>
<feature type="compositionally biased region" description="Low complexity" evidence="1">
    <location>
        <begin position="1"/>
        <end position="13"/>
    </location>
</feature>
<dbReference type="PANTHER" id="PTHR23272">
    <property type="entry name" value="BED FINGER-RELATED"/>
    <property type="match status" value="1"/>
</dbReference>
<evidence type="ECO:0000313" key="4">
    <source>
        <dbReference type="RefSeq" id="XP_027114050.2"/>
    </source>
</evidence>
<evidence type="ECO:0000313" key="3">
    <source>
        <dbReference type="Proteomes" id="UP001652660"/>
    </source>
</evidence>
<reference evidence="3" key="1">
    <citation type="journal article" date="2025" name="Foods">
        <title>Unveiling the Microbial Signatures of Arabica Coffee Cherries: Insights into Ripeness Specific Diversity, Functional Traits, and Implications for Quality and Safety.</title>
        <authorList>
            <consortium name="RefSeq"/>
            <person name="Tenea G.N."/>
            <person name="Cifuentes V."/>
            <person name="Reyes P."/>
            <person name="Cevallos-Vallejos M."/>
        </authorList>
    </citation>
    <scope>NUCLEOTIDE SEQUENCE [LARGE SCALE GENOMIC DNA]</scope>
</reference>
<sequence length="169" mass="18409">MHVSSSKDSGGSSQVVTNEPGSKSSNSSSSTMTHVTGMCEFLSHIATVEPVQPEKNELGIYFEDGLLSATEKSSLDIVNLDALKWWKSTTKYKILPKIAADILAIPISTVASEATFSAGTRVLDSYRASLAPETVEMLMYVGDWCRRLHGVKKRDKKMKSAQEISLPIP</sequence>
<dbReference type="OrthoDB" id="2610923at2759"/>
<proteinExistence type="predicted"/>
<evidence type="ECO:0000259" key="2">
    <source>
        <dbReference type="Pfam" id="PF05699"/>
    </source>
</evidence>
<protein>
    <submittedName>
        <fullName evidence="4 5">Zinc finger BED domain-containing protein RICESLEEPER 1 isoform X2</fullName>
    </submittedName>
</protein>
<gene>
    <name evidence="4 5" type="primary">LOC113732474</name>
</gene>
<dbReference type="GO" id="GO:0008270">
    <property type="term" value="F:zinc ion binding"/>
    <property type="evidence" value="ECO:0007669"/>
    <property type="project" value="UniProtKB-KW"/>
</dbReference>
<evidence type="ECO:0000256" key="1">
    <source>
        <dbReference type="SAM" id="MobiDB-lite"/>
    </source>
</evidence>
<dbReference type="GO" id="GO:0003677">
    <property type="term" value="F:DNA binding"/>
    <property type="evidence" value="ECO:0007669"/>
    <property type="project" value="InterPro"/>
</dbReference>
<dbReference type="InterPro" id="IPR008906">
    <property type="entry name" value="HATC_C_dom"/>
</dbReference>
<dbReference type="RefSeq" id="XP_027114050.2">
    <property type="nucleotide sequence ID" value="XM_027258249.2"/>
</dbReference>
<reference evidence="4 5" key="2">
    <citation type="submission" date="2025-05" db="UniProtKB">
        <authorList>
            <consortium name="RefSeq"/>
        </authorList>
    </citation>
    <scope>IDENTIFICATION</scope>
    <source>
        <tissue evidence="4 5">Leaves</tissue>
    </source>
</reference>
<dbReference type="Pfam" id="PF05699">
    <property type="entry name" value="Dimer_Tnp_hAT"/>
    <property type="match status" value="1"/>
</dbReference>
<dbReference type="AlphaFoldDB" id="A0A6P6WF28"/>
<dbReference type="GO" id="GO:0005634">
    <property type="term" value="C:nucleus"/>
    <property type="evidence" value="ECO:0007669"/>
    <property type="project" value="UniProtKB-SubCell"/>
</dbReference>